<gene>
    <name evidence="7" type="ORF">PLANPX_0071</name>
</gene>
<evidence type="ECO:0008006" key="9">
    <source>
        <dbReference type="Google" id="ProtNLM"/>
    </source>
</evidence>
<dbReference type="Gene3D" id="1.10.10.10">
    <property type="entry name" value="Winged helix-like DNA-binding domain superfamily/Winged helix DNA-binding domain"/>
    <property type="match status" value="1"/>
</dbReference>
<feature type="domain" description="RNA polymerase sigma-70 region 2" evidence="5">
    <location>
        <begin position="16"/>
        <end position="82"/>
    </location>
</feature>
<keyword evidence="2" id="KW-0805">Transcription regulation</keyword>
<evidence type="ECO:0000256" key="4">
    <source>
        <dbReference type="ARBA" id="ARBA00023163"/>
    </source>
</evidence>
<dbReference type="Proteomes" id="UP000326837">
    <property type="component" value="Chromosome"/>
</dbReference>
<dbReference type="KEGG" id="lpav:PLANPX_0071"/>
<dbReference type="InterPro" id="IPR013324">
    <property type="entry name" value="RNA_pol_sigma_r3/r4-like"/>
</dbReference>
<proteinExistence type="inferred from homology"/>
<dbReference type="Pfam" id="PF04542">
    <property type="entry name" value="Sigma70_r2"/>
    <property type="match status" value="1"/>
</dbReference>
<dbReference type="InterPro" id="IPR014284">
    <property type="entry name" value="RNA_pol_sigma-70_dom"/>
</dbReference>
<evidence type="ECO:0000313" key="7">
    <source>
        <dbReference type="EMBL" id="BBO30459.1"/>
    </source>
</evidence>
<dbReference type="EMBL" id="AP021861">
    <property type="protein sequence ID" value="BBO30459.1"/>
    <property type="molecule type" value="Genomic_DNA"/>
</dbReference>
<evidence type="ECO:0000256" key="3">
    <source>
        <dbReference type="ARBA" id="ARBA00023082"/>
    </source>
</evidence>
<dbReference type="NCBIfam" id="TIGR02937">
    <property type="entry name" value="sigma70-ECF"/>
    <property type="match status" value="1"/>
</dbReference>
<dbReference type="InterPro" id="IPR013249">
    <property type="entry name" value="RNA_pol_sigma70_r4_t2"/>
</dbReference>
<reference evidence="8" key="1">
    <citation type="submission" date="2019-10" db="EMBL/GenBank/DDBJ databases">
        <title>Lacipirellula parvula gen. nov., sp. nov., representing a lineage of planctomycetes widespread in freshwater anoxic habitats, and description of the family Lacipirellulaceae.</title>
        <authorList>
            <person name="Dedysh S.N."/>
            <person name="Kulichevskaya I.S."/>
            <person name="Beletsky A.V."/>
            <person name="Rakitin A.L."/>
            <person name="Mardanov A.V."/>
            <person name="Ivanova A.A."/>
            <person name="Saltykova V.X."/>
            <person name="Rijpstra W.I.C."/>
            <person name="Sinninghe Damste J.S."/>
            <person name="Ravin N.V."/>
        </authorList>
    </citation>
    <scope>NUCLEOTIDE SEQUENCE [LARGE SCALE GENOMIC DNA]</scope>
    <source>
        <strain evidence="8">PX69</strain>
    </source>
</reference>
<evidence type="ECO:0000256" key="1">
    <source>
        <dbReference type="ARBA" id="ARBA00010641"/>
    </source>
</evidence>
<dbReference type="SUPFAM" id="SSF88946">
    <property type="entry name" value="Sigma2 domain of RNA polymerase sigma factors"/>
    <property type="match status" value="1"/>
</dbReference>
<dbReference type="PANTHER" id="PTHR43133">
    <property type="entry name" value="RNA POLYMERASE ECF-TYPE SIGMA FACTO"/>
    <property type="match status" value="1"/>
</dbReference>
<dbReference type="Pfam" id="PF08281">
    <property type="entry name" value="Sigma70_r4_2"/>
    <property type="match status" value="1"/>
</dbReference>
<dbReference type="CDD" id="cd06171">
    <property type="entry name" value="Sigma70_r4"/>
    <property type="match status" value="1"/>
</dbReference>
<dbReference type="SUPFAM" id="SSF88659">
    <property type="entry name" value="Sigma3 and sigma4 domains of RNA polymerase sigma factors"/>
    <property type="match status" value="1"/>
</dbReference>
<dbReference type="InterPro" id="IPR036388">
    <property type="entry name" value="WH-like_DNA-bd_sf"/>
</dbReference>
<dbReference type="GO" id="GO:0016987">
    <property type="term" value="F:sigma factor activity"/>
    <property type="evidence" value="ECO:0007669"/>
    <property type="project" value="UniProtKB-KW"/>
</dbReference>
<dbReference type="InterPro" id="IPR013325">
    <property type="entry name" value="RNA_pol_sigma_r2"/>
</dbReference>
<keyword evidence="4" id="KW-0804">Transcription</keyword>
<organism evidence="7 8">
    <name type="scientific">Lacipirellula parvula</name>
    <dbReference type="NCBI Taxonomy" id="2650471"/>
    <lineage>
        <taxon>Bacteria</taxon>
        <taxon>Pseudomonadati</taxon>
        <taxon>Planctomycetota</taxon>
        <taxon>Planctomycetia</taxon>
        <taxon>Pirellulales</taxon>
        <taxon>Lacipirellulaceae</taxon>
        <taxon>Lacipirellula</taxon>
    </lineage>
</organism>
<evidence type="ECO:0000259" key="5">
    <source>
        <dbReference type="Pfam" id="PF04542"/>
    </source>
</evidence>
<dbReference type="InterPro" id="IPR007627">
    <property type="entry name" value="RNA_pol_sigma70_r2"/>
</dbReference>
<feature type="domain" description="RNA polymerase sigma factor 70 region 4 type 2" evidence="6">
    <location>
        <begin position="112"/>
        <end position="164"/>
    </location>
</feature>
<accession>A0A5K7XBI1</accession>
<keyword evidence="8" id="KW-1185">Reference proteome</keyword>
<comment type="similarity">
    <text evidence="1">Belongs to the sigma-70 factor family. ECF subfamily.</text>
</comment>
<sequence>MKDLREPPPSTLFVQLFAKHQSGLHSFIGSLVPTKADADDVLQETSLALWKKWPDYDVTRDFFRWACGIAHIEVVRHRRKAATDRLWFNEELIEVLSFEMIENSDLFDMRRDALESCLKKLPQDDRNVLELRYQGGMSVEGVADSFGKTSRTIHRTFARIRRLLFQCITASIRNSSGLGA</sequence>
<dbReference type="GO" id="GO:0006352">
    <property type="term" value="P:DNA-templated transcription initiation"/>
    <property type="evidence" value="ECO:0007669"/>
    <property type="project" value="InterPro"/>
</dbReference>
<evidence type="ECO:0000259" key="6">
    <source>
        <dbReference type="Pfam" id="PF08281"/>
    </source>
</evidence>
<name>A0A5K7XBI1_9BACT</name>
<dbReference type="NCBIfam" id="TIGR02989">
    <property type="entry name" value="Sig-70_gvs1"/>
    <property type="match status" value="1"/>
</dbReference>
<keyword evidence="3" id="KW-0731">Sigma factor</keyword>
<evidence type="ECO:0000256" key="2">
    <source>
        <dbReference type="ARBA" id="ARBA00023015"/>
    </source>
</evidence>
<dbReference type="RefSeq" id="WP_152096797.1">
    <property type="nucleotide sequence ID" value="NZ_AP021861.1"/>
</dbReference>
<dbReference type="PANTHER" id="PTHR43133:SF51">
    <property type="entry name" value="RNA POLYMERASE SIGMA FACTOR"/>
    <property type="match status" value="1"/>
</dbReference>
<evidence type="ECO:0000313" key="8">
    <source>
        <dbReference type="Proteomes" id="UP000326837"/>
    </source>
</evidence>
<dbReference type="AlphaFoldDB" id="A0A5K7XBI1"/>
<dbReference type="InterPro" id="IPR039425">
    <property type="entry name" value="RNA_pol_sigma-70-like"/>
</dbReference>
<dbReference type="InterPro" id="IPR014331">
    <property type="entry name" value="RNA_pol_sigma70_ECF_RHOBA"/>
</dbReference>
<dbReference type="GO" id="GO:0003677">
    <property type="term" value="F:DNA binding"/>
    <property type="evidence" value="ECO:0007669"/>
    <property type="project" value="InterPro"/>
</dbReference>
<protein>
    <recommendedName>
        <fullName evidence="9">RNA polymerase sigma-70 region 2 domain-containing protein</fullName>
    </recommendedName>
</protein>
<dbReference type="Gene3D" id="1.10.1740.10">
    <property type="match status" value="1"/>
</dbReference>